<comment type="caution">
    <text evidence="1">The sequence shown here is derived from an EMBL/GenBank/DDBJ whole genome shotgun (WGS) entry which is preliminary data.</text>
</comment>
<dbReference type="EMBL" id="JANIAA010000060">
    <property type="protein sequence ID" value="MCQ8195052.1"/>
    <property type="molecule type" value="Genomic_DNA"/>
</dbReference>
<dbReference type="RefSeq" id="WP_256655796.1">
    <property type="nucleotide sequence ID" value="NZ_JANIAA010000060.1"/>
</dbReference>
<sequence>MNEVMLCREELLFLATPEVAVVSAEEDGEVIRIGIRCRAAGARCPGCGAWPRRQMTSTPEWSFNQFATRLHGSAGRWIDGATAGSS</sequence>
<protein>
    <recommendedName>
        <fullName evidence="3">Transposase</fullName>
    </recommendedName>
</protein>
<reference evidence="1 2" key="1">
    <citation type="submission" date="2022-07" db="EMBL/GenBank/DDBJ databases">
        <authorList>
            <person name="Phongsopitanun W."/>
            <person name="Tanasupawat S."/>
        </authorList>
    </citation>
    <scope>NUCLEOTIDE SEQUENCE [LARGE SCALE GENOMIC DNA]</scope>
    <source>
        <strain evidence="1 2">RCU-064</strain>
    </source>
</reference>
<name>A0ABT1VCQ1_9ACTN</name>
<gene>
    <name evidence="1" type="ORF">NP777_43895</name>
</gene>
<accession>A0ABT1VCQ1</accession>
<dbReference type="Proteomes" id="UP001204746">
    <property type="component" value="Unassembled WGS sequence"/>
</dbReference>
<organism evidence="1 2">
    <name type="scientific">Streptomyces rugosispiralis</name>
    <dbReference type="NCBI Taxonomy" id="2967341"/>
    <lineage>
        <taxon>Bacteria</taxon>
        <taxon>Bacillati</taxon>
        <taxon>Actinomycetota</taxon>
        <taxon>Actinomycetes</taxon>
        <taxon>Kitasatosporales</taxon>
        <taxon>Streptomycetaceae</taxon>
        <taxon>Streptomyces</taxon>
    </lineage>
</organism>
<proteinExistence type="predicted"/>
<evidence type="ECO:0000313" key="1">
    <source>
        <dbReference type="EMBL" id="MCQ8195052.1"/>
    </source>
</evidence>
<keyword evidence="2" id="KW-1185">Reference proteome</keyword>
<evidence type="ECO:0000313" key="2">
    <source>
        <dbReference type="Proteomes" id="UP001204746"/>
    </source>
</evidence>
<evidence type="ECO:0008006" key="3">
    <source>
        <dbReference type="Google" id="ProtNLM"/>
    </source>
</evidence>